<keyword evidence="7" id="KW-1185">Reference proteome</keyword>
<dbReference type="SUPFAM" id="SSF46785">
    <property type="entry name" value="Winged helix' DNA-binding domain"/>
    <property type="match status" value="1"/>
</dbReference>
<keyword evidence="3" id="KW-0804">Transcription</keyword>
<feature type="domain" description="HTH arsR-type" evidence="4">
    <location>
        <begin position="266"/>
        <end position="296"/>
    </location>
</feature>
<dbReference type="InterPro" id="IPR001845">
    <property type="entry name" value="HTH_ArsR_DNA-bd_dom"/>
</dbReference>
<feature type="domain" description="DUF5937" evidence="5">
    <location>
        <begin position="100"/>
        <end position="231"/>
    </location>
</feature>
<dbReference type="CDD" id="cd00090">
    <property type="entry name" value="HTH_ARSR"/>
    <property type="match status" value="1"/>
</dbReference>
<organism evidence="6 7">
    <name type="scientific">Amnibacterium soli</name>
    <dbReference type="NCBI Taxonomy" id="1282736"/>
    <lineage>
        <taxon>Bacteria</taxon>
        <taxon>Bacillati</taxon>
        <taxon>Actinomycetota</taxon>
        <taxon>Actinomycetes</taxon>
        <taxon>Micrococcales</taxon>
        <taxon>Microbacteriaceae</taxon>
        <taxon>Amnibacterium</taxon>
    </lineage>
</organism>
<dbReference type="Gene3D" id="1.10.10.10">
    <property type="entry name" value="Winged helix-like DNA-binding domain superfamily/Winged helix DNA-binding domain"/>
    <property type="match status" value="1"/>
</dbReference>
<gene>
    <name evidence="6" type="ORF">GCM10025783_00120</name>
</gene>
<dbReference type="Proteomes" id="UP001500121">
    <property type="component" value="Unassembled WGS sequence"/>
</dbReference>
<dbReference type="PANTHER" id="PTHR43132:SF6">
    <property type="entry name" value="HTH-TYPE TRANSCRIPTIONAL REPRESSOR CZRA"/>
    <property type="match status" value="1"/>
</dbReference>
<evidence type="ECO:0000259" key="4">
    <source>
        <dbReference type="Pfam" id="PF01022"/>
    </source>
</evidence>
<evidence type="ECO:0000256" key="1">
    <source>
        <dbReference type="ARBA" id="ARBA00023015"/>
    </source>
</evidence>
<name>A0ABP8YR26_9MICO</name>
<keyword evidence="1" id="KW-0805">Transcription regulation</keyword>
<evidence type="ECO:0000256" key="3">
    <source>
        <dbReference type="ARBA" id="ARBA00023163"/>
    </source>
</evidence>
<dbReference type="EMBL" id="BAABLP010000001">
    <property type="protein sequence ID" value="GAA4734511.1"/>
    <property type="molecule type" value="Genomic_DNA"/>
</dbReference>
<dbReference type="InterPro" id="IPR011991">
    <property type="entry name" value="ArsR-like_HTH"/>
</dbReference>
<evidence type="ECO:0000259" key="5">
    <source>
        <dbReference type="Pfam" id="PF19361"/>
    </source>
</evidence>
<dbReference type="PANTHER" id="PTHR43132">
    <property type="entry name" value="ARSENICAL RESISTANCE OPERON REPRESSOR ARSR-RELATED"/>
    <property type="match status" value="1"/>
</dbReference>
<proteinExistence type="predicted"/>
<dbReference type="InterPro" id="IPR051011">
    <property type="entry name" value="Metal_resp_trans_reg"/>
</dbReference>
<dbReference type="InterPro" id="IPR036388">
    <property type="entry name" value="WH-like_DNA-bd_sf"/>
</dbReference>
<evidence type="ECO:0000313" key="6">
    <source>
        <dbReference type="EMBL" id="GAA4734511.1"/>
    </source>
</evidence>
<comment type="caution">
    <text evidence="6">The sequence shown here is derived from an EMBL/GenBank/DDBJ whole genome shotgun (WGS) entry which is preliminary data.</text>
</comment>
<protein>
    <submittedName>
        <fullName evidence="6">DUF5937 family protein</fullName>
    </submittedName>
</protein>
<sequence length="320" mass="33320">MLRIEVGPTDIASSRFAVSPTFELAHLIRTLYRAAPGAPIARRFRSGFEAVRGDAGVQAFAWLQGPGAGASFSAPPPAGMAQTVDDDLAVIRGADPDVVAAEVAEIRALRRPGEAVAAVLEDPRLTDRLADAIALAWRAVLAPDWPRVRAVLERDVRFRADRLTEVGWSAALTGMHPSIAWVDGALTVDRVLAAAAVLGGRGLLLVPSAFIGQGLAVYGEDAWQPTIVYPSRGAGLVFEEADPPTDPLAPLLGRSRAGLLLALAVPSSTSQLAALTGASLGATGDHLKVLLDAGLVARARIGRSVVYRRTALGDALATAA</sequence>
<reference evidence="7" key="1">
    <citation type="journal article" date="2019" name="Int. J. Syst. Evol. Microbiol.">
        <title>The Global Catalogue of Microorganisms (GCM) 10K type strain sequencing project: providing services to taxonomists for standard genome sequencing and annotation.</title>
        <authorList>
            <consortium name="The Broad Institute Genomics Platform"/>
            <consortium name="The Broad Institute Genome Sequencing Center for Infectious Disease"/>
            <person name="Wu L."/>
            <person name="Ma J."/>
        </authorList>
    </citation>
    <scope>NUCLEOTIDE SEQUENCE [LARGE SCALE GENOMIC DNA]</scope>
    <source>
        <strain evidence="7">JCM 19015</strain>
    </source>
</reference>
<evidence type="ECO:0000256" key="2">
    <source>
        <dbReference type="ARBA" id="ARBA00023125"/>
    </source>
</evidence>
<keyword evidence="2" id="KW-0238">DNA-binding</keyword>
<dbReference type="RefSeq" id="WP_345478835.1">
    <property type="nucleotide sequence ID" value="NZ_BAABLP010000001.1"/>
</dbReference>
<dbReference type="InterPro" id="IPR045981">
    <property type="entry name" value="DUF5937"/>
</dbReference>
<accession>A0ABP8YR26</accession>
<dbReference type="InterPro" id="IPR036390">
    <property type="entry name" value="WH_DNA-bd_sf"/>
</dbReference>
<dbReference type="Pfam" id="PF01022">
    <property type="entry name" value="HTH_5"/>
    <property type="match status" value="1"/>
</dbReference>
<evidence type="ECO:0000313" key="7">
    <source>
        <dbReference type="Proteomes" id="UP001500121"/>
    </source>
</evidence>
<dbReference type="Pfam" id="PF19361">
    <property type="entry name" value="DUF5937"/>
    <property type="match status" value="1"/>
</dbReference>